<dbReference type="GO" id="GO:0016151">
    <property type="term" value="F:nickel cation binding"/>
    <property type="evidence" value="ECO:0007669"/>
    <property type="project" value="InterPro"/>
</dbReference>
<dbReference type="Gene3D" id="3.10.105.10">
    <property type="entry name" value="Dipeptide-binding Protein, Domain 3"/>
    <property type="match status" value="1"/>
</dbReference>
<keyword evidence="4" id="KW-1185">Reference proteome</keyword>
<dbReference type="PANTHER" id="PTHR30290">
    <property type="entry name" value="PERIPLASMIC BINDING COMPONENT OF ABC TRANSPORTER"/>
    <property type="match status" value="1"/>
</dbReference>
<dbReference type="GO" id="GO:0030288">
    <property type="term" value="C:outer membrane-bounded periplasmic space"/>
    <property type="evidence" value="ECO:0007669"/>
    <property type="project" value="TreeGrafter"/>
</dbReference>
<evidence type="ECO:0000256" key="1">
    <source>
        <dbReference type="SAM" id="SignalP"/>
    </source>
</evidence>
<dbReference type="RefSeq" id="WP_115571365.1">
    <property type="nucleotide sequence ID" value="NZ_NXLT01000005.1"/>
</dbReference>
<name>A0A3D8INI2_9HELI</name>
<dbReference type="InterPro" id="IPR011980">
    <property type="entry name" value="CntA-like"/>
</dbReference>
<dbReference type="OrthoDB" id="5469165at2"/>
<evidence type="ECO:0000313" key="3">
    <source>
        <dbReference type="EMBL" id="RDU66673.1"/>
    </source>
</evidence>
<dbReference type="GO" id="GO:0020037">
    <property type="term" value="F:heme binding"/>
    <property type="evidence" value="ECO:0007669"/>
    <property type="project" value="InterPro"/>
</dbReference>
<feature type="chain" id="PRO_5017631270" evidence="1">
    <location>
        <begin position="24"/>
        <end position="526"/>
    </location>
</feature>
<reference evidence="3 4" key="1">
    <citation type="submission" date="2018-04" db="EMBL/GenBank/DDBJ databases">
        <title>Novel Campyloabacter and Helicobacter Species and Strains.</title>
        <authorList>
            <person name="Mannion A.J."/>
            <person name="Shen Z."/>
            <person name="Fox J.G."/>
        </authorList>
    </citation>
    <scope>NUCLEOTIDE SEQUENCE [LARGE SCALE GENOMIC DNA]</scope>
    <source>
        <strain evidence="3 4">MIT 12-6600</strain>
    </source>
</reference>
<dbReference type="CDD" id="cd08489">
    <property type="entry name" value="PBP2_NikA"/>
    <property type="match status" value="1"/>
</dbReference>
<dbReference type="SUPFAM" id="SSF53850">
    <property type="entry name" value="Periplasmic binding protein-like II"/>
    <property type="match status" value="1"/>
</dbReference>
<proteinExistence type="predicted"/>
<dbReference type="InterPro" id="IPR030678">
    <property type="entry name" value="Peptide/Ni-bd"/>
</dbReference>
<dbReference type="EMBL" id="NXLT01000005">
    <property type="protein sequence ID" value="RDU66673.1"/>
    <property type="molecule type" value="Genomic_DNA"/>
</dbReference>
<dbReference type="InterPro" id="IPR000914">
    <property type="entry name" value="SBP_5_dom"/>
</dbReference>
<dbReference type="GO" id="GO:0015675">
    <property type="term" value="P:nickel cation transport"/>
    <property type="evidence" value="ECO:0007669"/>
    <property type="project" value="InterPro"/>
</dbReference>
<dbReference type="Proteomes" id="UP000256514">
    <property type="component" value="Unassembled WGS sequence"/>
</dbReference>
<protein>
    <submittedName>
        <fullName evidence="3">Nickel ABC transporter, nickel/metallophore periplasmic binding protein</fullName>
    </submittedName>
</protein>
<dbReference type="InterPro" id="IPR039424">
    <property type="entry name" value="SBP_5"/>
</dbReference>
<dbReference type="Pfam" id="PF00496">
    <property type="entry name" value="SBP_bac_5"/>
    <property type="match status" value="1"/>
</dbReference>
<organism evidence="3 4">
    <name type="scientific">Helicobacter equorum</name>
    <dbReference type="NCBI Taxonomy" id="361872"/>
    <lineage>
        <taxon>Bacteria</taxon>
        <taxon>Pseudomonadati</taxon>
        <taxon>Campylobacterota</taxon>
        <taxon>Epsilonproteobacteria</taxon>
        <taxon>Campylobacterales</taxon>
        <taxon>Helicobacteraceae</taxon>
        <taxon>Helicobacter</taxon>
    </lineage>
</organism>
<dbReference type="Gene3D" id="3.40.190.10">
    <property type="entry name" value="Periplasmic binding protein-like II"/>
    <property type="match status" value="1"/>
</dbReference>
<evidence type="ECO:0000259" key="2">
    <source>
        <dbReference type="Pfam" id="PF00496"/>
    </source>
</evidence>
<dbReference type="GO" id="GO:0043190">
    <property type="term" value="C:ATP-binding cassette (ABC) transporter complex"/>
    <property type="evidence" value="ECO:0007669"/>
    <property type="project" value="InterPro"/>
</dbReference>
<dbReference type="GO" id="GO:1904680">
    <property type="term" value="F:peptide transmembrane transporter activity"/>
    <property type="evidence" value="ECO:0007669"/>
    <property type="project" value="TreeGrafter"/>
</dbReference>
<accession>A0A3D8INI2</accession>
<dbReference type="PIRSF" id="PIRSF002741">
    <property type="entry name" value="MppA"/>
    <property type="match status" value="1"/>
</dbReference>
<feature type="domain" description="Solute-binding protein family 5" evidence="2">
    <location>
        <begin position="67"/>
        <end position="442"/>
    </location>
</feature>
<dbReference type="AlphaFoldDB" id="A0A3D8INI2"/>
<evidence type="ECO:0000313" key="4">
    <source>
        <dbReference type="Proteomes" id="UP000256514"/>
    </source>
</evidence>
<comment type="caution">
    <text evidence="3">The sequence shown here is derived from an EMBL/GenBank/DDBJ whole genome shotgun (WGS) entry which is preliminary data.</text>
</comment>
<feature type="signal peptide" evidence="1">
    <location>
        <begin position="1"/>
        <end position="23"/>
    </location>
</feature>
<gene>
    <name evidence="3" type="primary">nikA</name>
    <name evidence="3" type="ORF">CQA54_06450</name>
</gene>
<dbReference type="NCBIfam" id="TIGR02294">
    <property type="entry name" value="nickel_nikA"/>
    <property type="match status" value="1"/>
</dbReference>
<keyword evidence="1" id="KW-0732">Signal</keyword>
<dbReference type="GO" id="GO:0015833">
    <property type="term" value="P:peptide transport"/>
    <property type="evidence" value="ECO:0007669"/>
    <property type="project" value="TreeGrafter"/>
</dbReference>
<sequence length="526" mass="59687">MKISLYKTLSILFWCFACNTLVAQNILRVAITQNVGALNPQGYNTNAMFAQNMVYEGLVRLDKNGVLSPSLAISWEISNDGKVYVFTLREGVQFSNGESFNADAVVLNFESILKNRVRHSWCGLIHALDSVKKINDSHIELHLKYPYAPTLYELSLIRPFRFLAPSAFPPDLDLIKHDPKPIGTGPYMLVDSQLGISDSFAKNEHYWDKARYNGIYFDTIIMRVIFDPNTKLSALKSGQIDLVYGYDIIPIEMFLQIWHDKNLKTYLSEPIFITSLVLNSNKLPAYMREAIATAINKQELVRGVYGDMQPCSDWLFITRDTLPNFQPQSHTQKKQYDFSSKSCQAPDTKKAKALLTQANPTLQTPIKLELLYSGDSPAQKMLAQILAYELQSIGIELNLSASEPTIYRNRQLHGNFEISFNDTWGVPYEPLSILYSMLTPSHIDFSAQSGLENVDTIRMLITELLAQNPHSNNAQTLLKQILSLLSQSHVYIPLTAQRNKAIANKDIKGIQMGILSYEIPFWEFYK</sequence>
<dbReference type="PANTHER" id="PTHR30290:SF37">
    <property type="entry name" value="NICKEL-BINDING PERIPLASMIC PROTEIN"/>
    <property type="match status" value="1"/>
</dbReference>